<organism evidence="1 2">
    <name type="scientific">Asterophora parasitica</name>
    <dbReference type="NCBI Taxonomy" id="117018"/>
    <lineage>
        <taxon>Eukaryota</taxon>
        <taxon>Fungi</taxon>
        <taxon>Dikarya</taxon>
        <taxon>Basidiomycota</taxon>
        <taxon>Agaricomycotina</taxon>
        <taxon>Agaricomycetes</taxon>
        <taxon>Agaricomycetidae</taxon>
        <taxon>Agaricales</taxon>
        <taxon>Tricholomatineae</taxon>
        <taxon>Lyophyllaceae</taxon>
        <taxon>Asterophora</taxon>
    </lineage>
</organism>
<dbReference type="AlphaFoldDB" id="A0A9P7G0R1"/>
<dbReference type="Proteomes" id="UP000775547">
    <property type="component" value="Unassembled WGS sequence"/>
</dbReference>
<sequence>MLTDTELESLAFKPKPPHFWNRWAEYIKEPLCQELREELREELRWHWSKKHNDKYLQYEYERFMKGELSNSGDDSDHCAYRRLEKLQKRNANHAIYGHIDALRRHVGSREHRDIVPFFWLLLRTFREGAA</sequence>
<keyword evidence="2" id="KW-1185">Reference proteome</keyword>
<gene>
    <name evidence="1" type="ORF">DXG03_002265</name>
</gene>
<reference evidence="1" key="2">
    <citation type="submission" date="2021-10" db="EMBL/GenBank/DDBJ databases">
        <title>Phylogenomics reveals ancestral predisposition of the termite-cultivated fungus Termitomyces towards a domesticated lifestyle.</title>
        <authorList>
            <person name="Auxier B."/>
            <person name="Grum-Grzhimaylo A."/>
            <person name="Cardenas M.E."/>
            <person name="Lodge J.D."/>
            <person name="Laessoe T."/>
            <person name="Pedersen O."/>
            <person name="Smith M.E."/>
            <person name="Kuyper T.W."/>
            <person name="Franco-Molano E.A."/>
            <person name="Baroni T.J."/>
            <person name="Aanen D.K."/>
        </authorList>
    </citation>
    <scope>NUCLEOTIDE SEQUENCE</scope>
    <source>
        <strain evidence="1">AP01</strain>
        <tissue evidence="1">Mycelium</tissue>
    </source>
</reference>
<evidence type="ECO:0000313" key="1">
    <source>
        <dbReference type="EMBL" id="KAG5639948.1"/>
    </source>
</evidence>
<accession>A0A9P7G0R1</accession>
<protein>
    <submittedName>
        <fullName evidence="1">Uncharacterized protein</fullName>
    </submittedName>
</protein>
<comment type="caution">
    <text evidence="1">The sequence shown here is derived from an EMBL/GenBank/DDBJ whole genome shotgun (WGS) entry which is preliminary data.</text>
</comment>
<proteinExistence type="predicted"/>
<feature type="non-terminal residue" evidence="1">
    <location>
        <position position="130"/>
    </location>
</feature>
<reference evidence="1" key="1">
    <citation type="submission" date="2020-07" db="EMBL/GenBank/DDBJ databases">
        <authorList>
            <person name="Nieuwenhuis M."/>
            <person name="Van De Peppel L.J.J."/>
        </authorList>
    </citation>
    <scope>NUCLEOTIDE SEQUENCE</scope>
    <source>
        <strain evidence="1">AP01</strain>
        <tissue evidence="1">Mycelium</tissue>
    </source>
</reference>
<evidence type="ECO:0000313" key="2">
    <source>
        <dbReference type="Proteomes" id="UP000775547"/>
    </source>
</evidence>
<dbReference type="EMBL" id="JABCKV010001611">
    <property type="protein sequence ID" value="KAG5639948.1"/>
    <property type="molecule type" value="Genomic_DNA"/>
</dbReference>
<name>A0A9P7G0R1_9AGAR</name>